<dbReference type="GO" id="GO:0005525">
    <property type="term" value="F:GTP binding"/>
    <property type="evidence" value="ECO:0007669"/>
    <property type="project" value="UniProtKB-KW"/>
</dbReference>
<feature type="domain" description="Bms1-type G" evidence="13">
    <location>
        <begin position="81"/>
        <end position="246"/>
    </location>
</feature>
<feature type="region of interest" description="Disordered" evidence="12">
    <location>
        <begin position="1079"/>
        <end position="1130"/>
    </location>
</feature>
<feature type="region of interest" description="Disordered" evidence="12">
    <location>
        <begin position="413"/>
        <end position="509"/>
    </location>
</feature>
<evidence type="ECO:0000256" key="6">
    <source>
        <dbReference type="ARBA" id="ARBA00022840"/>
    </source>
</evidence>
<keyword evidence="15" id="KW-1185">Reference proteome</keyword>
<keyword evidence="8" id="KW-0539">Nucleus</keyword>
<comment type="subcellular location">
    <subcellularLocation>
        <location evidence="1">Nucleus</location>
        <location evidence="1">Nucleolus</location>
    </subcellularLocation>
</comment>
<dbReference type="InterPro" id="IPR039761">
    <property type="entry name" value="Bms1/Tsr1"/>
</dbReference>
<feature type="compositionally biased region" description="Acidic residues" evidence="12">
    <location>
        <begin position="492"/>
        <end position="502"/>
    </location>
</feature>
<evidence type="ECO:0000313" key="14">
    <source>
        <dbReference type="EMBL" id="PWN28312.1"/>
    </source>
</evidence>
<proteinExistence type="inferred from homology"/>
<evidence type="ECO:0000256" key="3">
    <source>
        <dbReference type="ARBA" id="ARBA00022553"/>
    </source>
</evidence>
<sequence length="2060" mass="226122">MAEASTSAAAGASQQHKSHRKGHKTRADKDRNRHANGGNYNPRAFISSSSGAALKAGLRKAELDQKRLHVPQINRTNDDEAPPVIIAIAGPQGVGKTTLMRSLIRRFTKHTLRDIRGPVTLVSGKKRRLTFIECGNDLNSMIDVGKIADLVLLMIDGSFGFEMETMEFLNVLQAHGFPKVLGVLTHLDLIKKSATLRATKKRLKNRFWTEVYAGAKLFYLSGIINGRYPDNEILNLSRFISVMKYRPLTFRNAHPYVLADRVEDLTPKEDIRRAPKAERRITVYGYLRGTNLRANQRVHIPGVGDLSIASIEALPDPCPLPTTESEKRRRLDDKHKLLHAPMSDVGGVMFDKDAVYINVPGNFSRQQDGEGDGKPVGEGEDMVMQLQDAQKLLGGDGGEMRLFDDADQPLSAADVGRKTRRERKAAFGEDVEEAEDDDDEGEDDDDDENDNDEDEDEPGPSRRRLEDLDQDDDIDARDVAFADSDSEMFLSEGEEDQDDEASEAAPWKRGLAARAHATIQANQSRRKTDLMKLIYDSDLTAREVAAGKTESNVASSSKIQLAADDEGDDDFFQLAQQDTGGAAADDVDDDDDVVPDQSAGRWSQENLDQWSDERALDSLRYLFITGTEEGEDGEQPKAAAENGDEDDEDAGEAVDPADAEEEEDAAAAREKALAAKKAALKAKFDAQYDDDDGEAGGQDWYDTQKAELARQAAANRAEFESSDEATRQAIEGHRPGSYLRVEFSAVPSELIEHFDPRYPLLVGGLLPSEETFGFVQARIKRHRWHHKILKTNDPLVLSVGWRRFQSIPIYSLDDGTRNRMLKYTPEHMHCLATFWAPAARPNTGFCAFNTLRSTVSSFRVSATGTILDVDSGSGAHRIVKKLKLTGFPAKVFKNTAFVKEMFSSSLEVAKFEGAHIKTVSGIRGQVKKALAKPEGWYRATFEDKVLMSDIIFLRAWYSVHPRRYYNAVTSLLSPVDPTSTTGDRAWQGMRLTGKVRYDEGIKTPRPVNSIYKPIDESVRPAERKFNKLHIPRKLQASLPYASKPKQLKAQSRPTYLTQRAVVMEKPERNAMSLLQQMQAVQKERSRKREVKRGEKKEERRKKLAVEEGKKDLKRKAERKEHFAKEGRKEAKRAKGGAFWPSYPSFASYRAAVSHLYSLLQHGIDEDTALLALVDEIANSHWNYVDALKEGTAAQGRIANKVKGNKPIFKGARANAPSSSLVAALHTATIDPLAASHVRTANALTRTILEPFGQWSQRHAEQVTQSWKTVEEWLDALEEGQDEIDRIKSTYEAKCRQADEAEDDARFSGLDVAAFDEEHAASQAREESSSSAVLDAPFTEKISLPPPPSESADETAAPSSDDPVKLERRQTLRKQFGFSPRISSGGARSDAVASPEEATRPSISPSSSRAAGLSALAPAFQGIKERIASAAGAGGIGERYKRLRREADRHEAEYLSKSRKLDTLRCRLEDALSEQLILVQKYEVERLNAVKTMLSAYSAAMGSLHPSLAARTQTLVSAHGDPAALVGRLVASARTGFYRPLVEVFVPFYHDEPSMYASGWAGFGTNLNARWRHELLSKSSAEGSVDASSGSASSPAPAALPVVFSHLIASLERSYTETDRWPTTSPADAALEKRKTWIYDVPLSKSHACRQAIIDHVLDSAHPGAELGAGLPAVLDRFDPPTRASTLKLWLAELQECLVGEENWHLVTSLYKAADSVEEKWRQEREVKREGKKSADGARSADASPAAAGGTPKTDASTSSPVELDDDIRATITRGVLDDVSVVLSKLSTIHLVVLDSLISHLRSLKASTTDANDVESEQIYTNKLALSLGRYLLRPAKVTTSTLASKAPTLLLMDLIQHYEPLVPAALTRKNKKEEEAAVLKRRTPLRKRTKPVDQRIRRSQMGGADHPPMPIVTAGPASTAAAGTAGQFERLQLKDDVPPVPSKLDTILATRKSDEANLTDEPEAVTPIADRVLASSASTTTATSSTLAPPASAADEDAGSATASSNPGSDYGTPKEEVTRTLSPGTVSEQPAPLAAAAAAAAAKQSEQERLPHPTMVCR</sequence>
<dbReference type="GO" id="GO:0034511">
    <property type="term" value="F:U3 snoRNA binding"/>
    <property type="evidence" value="ECO:0007669"/>
    <property type="project" value="TreeGrafter"/>
</dbReference>
<dbReference type="STRING" id="1569628.A0A316USQ8"/>
<dbReference type="Gene3D" id="3.40.50.300">
    <property type="entry name" value="P-loop containing nucleotide triphosphate hydrolases"/>
    <property type="match status" value="1"/>
</dbReference>
<accession>A0A316USQ8</accession>
<evidence type="ECO:0000256" key="4">
    <source>
        <dbReference type="ARBA" id="ARBA00022741"/>
    </source>
</evidence>
<dbReference type="CDD" id="cd01882">
    <property type="entry name" value="BMS1"/>
    <property type="match status" value="1"/>
</dbReference>
<dbReference type="GO" id="GO:0000462">
    <property type="term" value="P:maturation of SSU-rRNA from tricistronic rRNA transcript (SSU-rRNA, 5.8S rRNA, LSU-rRNA)"/>
    <property type="evidence" value="ECO:0007669"/>
    <property type="project" value="TreeGrafter"/>
</dbReference>
<protein>
    <submittedName>
        <fullName evidence="14">DUF663-domain-containing protein</fullName>
    </submittedName>
</protein>
<feature type="compositionally biased region" description="Low complexity" evidence="12">
    <location>
        <begin position="575"/>
        <end position="584"/>
    </location>
</feature>
<dbReference type="GO" id="GO:0005524">
    <property type="term" value="F:ATP binding"/>
    <property type="evidence" value="ECO:0007669"/>
    <property type="project" value="UniProtKB-KW"/>
</dbReference>
<feature type="compositionally biased region" description="Polar residues" evidence="12">
    <location>
        <begin position="2021"/>
        <end position="2030"/>
    </location>
</feature>
<evidence type="ECO:0000259" key="13">
    <source>
        <dbReference type="PROSITE" id="PS51714"/>
    </source>
</evidence>
<evidence type="ECO:0000256" key="2">
    <source>
        <dbReference type="ARBA" id="ARBA00022517"/>
    </source>
</evidence>
<feature type="region of interest" description="Disordered" evidence="12">
    <location>
        <begin position="623"/>
        <end position="670"/>
    </location>
</feature>
<evidence type="ECO:0000256" key="12">
    <source>
        <dbReference type="SAM" id="MobiDB-lite"/>
    </source>
</evidence>
<feature type="compositionally biased region" description="Acidic residues" evidence="12">
    <location>
        <begin position="585"/>
        <end position="594"/>
    </location>
</feature>
<feature type="region of interest" description="Disordered" evidence="12">
    <location>
        <begin position="1"/>
        <end position="46"/>
    </location>
</feature>
<keyword evidence="4" id="KW-0547">Nucleotide-binding</keyword>
<dbReference type="InterPro" id="IPR027417">
    <property type="entry name" value="P-loop_NTPase"/>
</dbReference>
<dbReference type="GeneID" id="37030648"/>
<evidence type="ECO:0000256" key="5">
    <source>
        <dbReference type="ARBA" id="ARBA00022801"/>
    </source>
</evidence>
<dbReference type="SUPFAM" id="SSF52540">
    <property type="entry name" value="P-loop containing nucleoside triphosphate hydrolases"/>
    <property type="match status" value="1"/>
</dbReference>
<keyword evidence="11" id="KW-0175">Coiled coil</keyword>
<dbReference type="EMBL" id="KZ819665">
    <property type="protein sequence ID" value="PWN28312.1"/>
    <property type="molecule type" value="Genomic_DNA"/>
</dbReference>
<comment type="similarity">
    <text evidence="10">Belongs to the TRAFAC class translation factor GTPase superfamily. Bms1-like GTPase family. BMS1 subfamily.</text>
</comment>
<dbReference type="Gene3D" id="1.10.555.10">
    <property type="entry name" value="Rho GTPase activation protein"/>
    <property type="match status" value="1"/>
</dbReference>
<comment type="catalytic activity">
    <reaction evidence="9">
        <text>GTP + H2O = GDP + phosphate + H(+)</text>
        <dbReference type="Rhea" id="RHEA:19669"/>
        <dbReference type="ChEBI" id="CHEBI:15377"/>
        <dbReference type="ChEBI" id="CHEBI:15378"/>
        <dbReference type="ChEBI" id="CHEBI:37565"/>
        <dbReference type="ChEBI" id="CHEBI:43474"/>
        <dbReference type="ChEBI" id="CHEBI:58189"/>
    </reaction>
    <physiologicalReaction direction="left-to-right" evidence="9">
        <dbReference type="Rhea" id="RHEA:19670"/>
    </physiologicalReaction>
</comment>
<dbReference type="SMART" id="SM00785">
    <property type="entry name" value="AARP2CN"/>
    <property type="match status" value="1"/>
</dbReference>
<dbReference type="RefSeq" id="XP_025362924.1">
    <property type="nucleotide sequence ID" value="XM_025508825.1"/>
</dbReference>
<dbReference type="Gene3D" id="1.20.1270.60">
    <property type="entry name" value="Arfaptin homology (AH) domain/BAR domain"/>
    <property type="match status" value="1"/>
</dbReference>
<dbReference type="GO" id="GO:0030686">
    <property type="term" value="C:90S preribosome"/>
    <property type="evidence" value="ECO:0007669"/>
    <property type="project" value="TreeGrafter"/>
</dbReference>
<dbReference type="PANTHER" id="PTHR12858:SF2">
    <property type="entry name" value="RIBOSOME BIOGENESIS PROTEIN BMS1 HOMOLOG"/>
    <property type="match status" value="1"/>
</dbReference>
<keyword evidence="3" id="KW-0597">Phosphoprotein</keyword>
<dbReference type="InterPro" id="IPR008936">
    <property type="entry name" value="Rho_GTPase_activation_prot"/>
</dbReference>
<evidence type="ECO:0000256" key="11">
    <source>
        <dbReference type="SAM" id="Coils"/>
    </source>
</evidence>
<dbReference type="InterPro" id="IPR003593">
    <property type="entry name" value="AAA+_ATPase"/>
</dbReference>
<feature type="region of interest" description="Disordered" evidence="12">
    <location>
        <begin position="1887"/>
        <end position="1911"/>
    </location>
</feature>
<dbReference type="InterPro" id="IPR037875">
    <property type="entry name" value="Bms1_N"/>
</dbReference>
<dbReference type="GO" id="GO:0032040">
    <property type="term" value="C:small-subunit processome"/>
    <property type="evidence" value="ECO:0007669"/>
    <property type="project" value="UniProtKB-ARBA"/>
</dbReference>
<feature type="region of interest" description="Disordered" evidence="12">
    <location>
        <begin position="546"/>
        <end position="610"/>
    </location>
</feature>
<feature type="compositionally biased region" description="Low complexity" evidence="12">
    <location>
        <begin position="1399"/>
        <end position="1409"/>
    </location>
</feature>
<feature type="compositionally biased region" description="Acidic residues" evidence="12">
    <location>
        <begin position="642"/>
        <end position="665"/>
    </location>
</feature>
<evidence type="ECO:0000313" key="15">
    <source>
        <dbReference type="Proteomes" id="UP000245884"/>
    </source>
</evidence>
<feature type="compositionally biased region" description="Basic and acidic residues" evidence="12">
    <location>
        <begin position="1117"/>
        <end position="1128"/>
    </location>
</feature>
<evidence type="ECO:0000256" key="1">
    <source>
        <dbReference type="ARBA" id="ARBA00004604"/>
    </source>
</evidence>
<evidence type="ECO:0000256" key="10">
    <source>
        <dbReference type="ARBA" id="ARBA00061391"/>
    </source>
</evidence>
<dbReference type="SUPFAM" id="SSF48350">
    <property type="entry name" value="GTPase activation domain, GAP"/>
    <property type="match status" value="1"/>
</dbReference>
<feature type="compositionally biased region" description="Acidic residues" evidence="12">
    <location>
        <begin position="429"/>
        <end position="458"/>
    </location>
</feature>
<dbReference type="FunFam" id="3.40.50.300:FF:000105">
    <property type="entry name" value="BMS1 ribosome biogenesis factor"/>
    <property type="match status" value="1"/>
</dbReference>
<feature type="compositionally biased region" description="Low complexity" evidence="12">
    <location>
        <begin position="1"/>
        <end position="13"/>
    </location>
</feature>
<dbReference type="OrthoDB" id="10260897at2759"/>
<dbReference type="Pfam" id="PF04950">
    <property type="entry name" value="RIBIOP_C"/>
    <property type="match status" value="1"/>
</dbReference>
<gene>
    <name evidence="14" type="ORF">BDZ90DRAFT_274082</name>
</gene>
<dbReference type="GO" id="GO:0000479">
    <property type="term" value="P:endonucleolytic cleavage of tricistronic rRNA transcript (SSU-rRNA, 5.8S rRNA, LSU-rRNA)"/>
    <property type="evidence" value="ECO:0007669"/>
    <property type="project" value="TreeGrafter"/>
</dbReference>
<dbReference type="PROSITE" id="PS51714">
    <property type="entry name" value="G_BMS1"/>
    <property type="match status" value="1"/>
</dbReference>
<name>A0A316USQ8_9BASI</name>
<evidence type="ECO:0000256" key="8">
    <source>
        <dbReference type="ARBA" id="ARBA00023242"/>
    </source>
</evidence>
<keyword evidence="2" id="KW-0690">Ribosome biogenesis</keyword>
<dbReference type="InterPro" id="IPR007034">
    <property type="entry name" value="BMS1_TSR1_C"/>
</dbReference>
<dbReference type="Pfam" id="PF08142">
    <property type="entry name" value="AARP2CN"/>
    <property type="match status" value="1"/>
</dbReference>
<dbReference type="GO" id="GO:0005654">
    <property type="term" value="C:nucleoplasm"/>
    <property type="evidence" value="ECO:0007669"/>
    <property type="project" value="UniProtKB-ARBA"/>
</dbReference>
<feature type="compositionally biased region" description="Low complexity" evidence="12">
    <location>
        <begin position="1974"/>
        <end position="1994"/>
    </location>
</feature>
<feature type="region of interest" description="Disordered" evidence="12">
    <location>
        <begin position="1319"/>
        <end position="1409"/>
    </location>
</feature>
<evidence type="ECO:0000256" key="9">
    <source>
        <dbReference type="ARBA" id="ARBA00049117"/>
    </source>
</evidence>
<dbReference type="Proteomes" id="UP000245884">
    <property type="component" value="Unassembled WGS sequence"/>
</dbReference>
<dbReference type="InterPro" id="IPR027267">
    <property type="entry name" value="AH/BAR_dom_sf"/>
</dbReference>
<dbReference type="SMART" id="SM01362">
    <property type="entry name" value="DUF663"/>
    <property type="match status" value="1"/>
</dbReference>
<dbReference type="GO" id="GO:0003924">
    <property type="term" value="F:GTPase activity"/>
    <property type="evidence" value="ECO:0007669"/>
    <property type="project" value="TreeGrafter"/>
</dbReference>
<organism evidence="14 15">
    <name type="scientific">Jaminaea rosea</name>
    <dbReference type="NCBI Taxonomy" id="1569628"/>
    <lineage>
        <taxon>Eukaryota</taxon>
        <taxon>Fungi</taxon>
        <taxon>Dikarya</taxon>
        <taxon>Basidiomycota</taxon>
        <taxon>Ustilaginomycotina</taxon>
        <taxon>Exobasidiomycetes</taxon>
        <taxon>Microstromatales</taxon>
        <taxon>Microstromatales incertae sedis</taxon>
        <taxon>Jaminaea</taxon>
    </lineage>
</organism>
<feature type="compositionally biased region" description="Basic and acidic residues" evidence="12">
    <location>
        <begin position="1721"/>
        <end position="1735"/>
    </location>
</feature>
<dbReference type="SMART" id="SM00382">
    <property type="entry name" value="AAA"/>
    <property type="match status" value="1"/>
</dbReference>
<reference evidence="14 15" key="1">
    <citation type="journal article" date="2018" name="Mol. Biol. Evol.">
        <title>Broad Genomic Sampling Reveals a Smut Pathogenic Ancestry of the Fungal Clade Ustilaginomycotina.</title>
        <authorList>
            <person name="Kijpornyongpan T."/>
            <person name="Mondo S.J."/>
            <person name="Barry K."/>
            <person name="Sandor L."/>
            <person name="Lee J."/>
            <person name="Lipzen A."/>
            <person name="Pangilinan J."/>
            <person name="LaButti K."/>
            <person name="Hainaut M."/>
            <person name="Henrissat B."/>
            <person name="Grigoriev I.V."/>
            <person name="Spatafora J.W."/>
            <person name="Aime M.C."/>
        </authorList>
    </citation>
    <scope>NUCLEOTIDE SEQUENCE [LARGE SCALE GENOMIC DNA]</scope>
    <source>
        <strain evidence="14 15">MCA 5214</strain>
    </source>
</reference>
<feature type="region of interest" description="Disordered" evidence="12">
    <location>
        <begin position="1721"/>
        <end position="1761"/>
    </location>
</feature>
<dbReference type="SUPFAM" id="SSF103657">
    <property type="entry name" value="BAR/IMD domain-like"/>
    <property type="match status" value="1"/>
</dbReference>
<dbReference type="PANTHER" id="PTHR12858">
    <property type="entry name" value="RIBOSOME BIOGENESIS PROTEIN"/>
    <property type="match status" value="1"/>
</dbReference>
<keyword evidence="5" id="KW-0378">Hydrolase</keyword>
<keyword evidence="7" id="KW-0342">GTP-binding</keyword>
<keyword evidence="6" id="KW-0067">ATP-binding</keyword>
<dbReference type="InterPro" id="IPR012948">
    <property type="entry name" value="AARP2CN"/>
</dbReference>
<feature type="coiled-coil region" evidence="11">
    <location>
        <begin position="1269"/>
        <end position="1303"/>
    </location>
</feature>
<feature type="compositionally biased region" description="Low complexity" evidence="12">
    <location>
        <begin position="1736"/>
        <end position="1749"/>
    </location>
</feature>
<feature type="region of interest" description="Disordered" evidence="12">
    <location>
        <begin position="1952"/>
        <end position="2060"/>
    </location>
</feature>
<dbReference type="InterPro" id="IPR030387">
    <property type="entry name" value="G_Bms1/Tsr1_dom"/>
</dbReference>
<feature type="compositionally biased region" description="Polar residues" evidence="12">
    <location>
        <begin position="549"/>
        <end position="559"/>
    </location>
</feature>
<evidence type="ECO:0000256" key="7">
    <source>
        <dbReference type="ARBA" id="ARBA00023134"/>
    </source>
</evidence>